<organism evidence="1 2">
    <name type="scientific">Trichuris suis</name>
    <name type="common">pig whipworm</name>
    <dbReference type="NCBI Taxonomy" id="68888"/>
    <lineage>
        <taxon>Eukaryota</taxon>
        <taxon>Metazoa</taxon>
        <taxon>Ecdysozoa</taxon>
        <taxon>Nematoda</taxon>
        <taxon>Enoplea</taxon>
        <taxon>Dorylaimia</taxon>
        <taxon>Trichinellida</taxon>
        <taxon>Trichuridae</taxon>
        <taxon>Trichuris</taxon>
    </lineage>
</organism>
<dbReference type="AlphaFoldDB" id="A0A085M1L4"/>
<reference evidence="1 2" key="1">
    <citation type="journal article" date="2014" name="Nat. Genet.">
        <title>Genome and transcriptome of the porcine whipworm Trichuris suis.</title>
        <authorList>
            <person name="Jex A.R."/>
            <person name="Nejsum P."/>
            <person name="Schwarz E.M."/>
            <person name="Hu L."/>
            <person name="Young N.D."/>
            <person name="Hall R.S."/>
            <person name="Korhonen P.K."/>
            <person name="Liao S."/>
            <person name="Thamsborg S."/>
            <person name="Xia J."/>
            <person name="Xu P."/>
            <person name="Wang S."/>
            <person name="Scheerlinck J.P."/>
            <person name="Hofmann A."/>
            <person name="Sternberg P.W."/>
            <person name="Wang J."/>
            <person name="Gasser R.B."/>
        </authorList>
    </citation>
    <scope>NUCLEOTIDE SEQUENCE [LARGE SCALE GENOMIC DNA]</scope>
    <source>
        <strain evidence="1">DCEP-RM93M</strain>
    </source>
</reference>
<evidence type="ECO:0000313" key="2">
    <source>
        <dbReference type="Proteomes" id="UP000030764"/>
    </source>
</evidence>
<proteinExistence type="predicted"/>
<sequence length="73" mass="8103">MAGIFAEKSLHFVGYGKLFEGLGNKTQSAVSDKLSSGLFDSHRFATNCLPIIPCSKETFKEQIGREVKHHIIH</sequence>
<protein>
    <submittedName>
        <fullName evidence="1">Uncharacterized protein</fullName>
    </submittedName>
</protein>
<dbReference type="Proteomes" id="UP000030764">
    <property type="component" value="Unassembled WGS sequence"/>
</dbReference>
<keyword evidence="2" id="KW-1185">Reference proteome</keyword>
<accession>A0A085M1L4</accession>
<dbReference type="EMBL" id="KL363243">
    <property type="protein sequence ID" value="KFD51110.1"/>
    <property type="molecule type" value="Genomic_DNA"/>
</dbReference>
<name>A0A085M1L4_9BILA</name>
<gene>
    <name evidence="1" type="ORF">M513_08010</name>
</gene>
<evidence type="ECO:0000313" key="1">
    <source>
        <dbReference type="EMBL" id="KFD51110.1"/>
    </source>
</evidence>